<feature type="region of interest" description="Disordered" evidence="1">
    <location>
        <begin position="251"/>
        <end position="270"/>
    </location>
</feature>
<dbReference type="PROSITE" id="PS51257">
    <property type="entry name" value="PROKAR_LIPOPROTEIN"/>
    <property type="match status" value="1"/>
</dbReference>
<dbReference type="AlphaFoldDB" id="A0AAJ5WSJ9"/>
<name>A0AAJ5WSJ9_9BACT</name>
<gene>
    <name evidence="2" type="ORF">P0Y53_00215</name>
</gene>
<sequence length="270" mass="31673">MKPLIPILLACFALLSCRKEKDKPAHSFPGALYKEITDAKAGNYDIFKYNTDGTIYRWQRYINGKPDSLQEYSYDNGKLMGIKYFKRSNDTWKYVFHNLFTYDWKGRLYDLKVIDMEEYDLDNPPKEVFSPDRYVYIYGPDNLAEQFSDRYHYRMVNGVETLYAHAFVSRDGKGNINIVQQVYLEGQEVVFAQVTAYKYLEQKNPRYGAEDARDIAAFFSANCWSQKEVSSATVPDRIVYRNYSFNTEGKPVSFKEQPSGSETRFEYYPK</sequence>
<evidence type="ECO:0000313" key="2">
    <source>
        <dbReference type="EMBL" id="WEK35907.1"/>
    </source>
</evidence>
<dbReference type="Proteomes" id="UP001220610">
    <property type="component" value="Chromosome"/>
</dbReference>
<dbReference type="EMBL" id="CP119311">
    <property type="protein sequence ID" value="WEK35907.1"/>
    <property type="molecule type" value="Genomic_DNA"/>
</dbReference>
<evidence type="ECO:0000256" key="1">
    <source>
        <dbReference type="SAM" id="MobiDB-lite"/>
    </source>
</evidence>
<proteinExistence type="predicted"/>
<organism evidence="2 3">
    <name type="scientific">Candidatus Pseudobacter hemicellulosilyticus</name>
    <dbReference type="NCBI Taxonomy" id="3121375"/>
    <lineage>
        <taxon>Bacteria</taxon>
        <taxon>Pseudomonadati</taxon>
        <taxon>Bacteroidota</taxon>
        <taxon>Chitinophagia</taxon>
        <taxon>Chitinophagales</taxon>
        <taxon>Chitinophagaceae</taxon>
        <taxon>Pseudobacter</taxon>
    </lineage>
</organism>
<evidence type="ECO:0000313" key="3">
    <source>
        <dbReference type="Proteomes" id="UP001220610"/>
    </source>
</evidence>
<accession>A0AAJ5WSJ9</accession>
<reference evidence="2" key="1">
    <citation type="submission" date="2023-03" db="EMBL/GenBank/DDBJ databases">
        <title>Andean soil-derived lignocellulolytic bacterial consortium as a source of novel taxa and putative plastic-active enzymes.</title>
        <authorList>
            <person name="Diaz-Garcia L."/>
            <person name="Chuvochina M."/>
            <person name="Feuerriegel G."/>
            <person name="Bunk B."/>
            <person name="Sproer C."/>
            <person name="Streit W.R."/>
            <person name="Rodriguez L.M."/>
            <person name="Overmann J."/>
            <person name="Jimenez D.J."/>
        </authorList>
    </citation>
    <scope>NUCLEOTIDE SEQUENCE</scope>
    <source>
        <strain evidence="2">MAG 7</strain>
    </source>
</reference>
<protein>
    <submittedName>
        <fullName evidence="2">Uncharacterized protein</fullName>
    </submittedName>
</protein>